<dbReference type="SUPFAM" id="SSF57783">
    <property type="entry name" value="Zinc beta-ribbon"/>
    <property type="match status" value="1"/>
</dbReference>
<feature type="domain" description="TFIIS-type" evidence="11">
    <location>
        <begin position="77"/>
        <end position="119"/>
    </location>
</feature>
<feature type="binding site" evidence="8">
    <location>
        <position position="81"/>
    </location>
    <ligand>
        <name>Zn(2+)</name>
        <dbReference type="ChEBI" id="CHEBI:29105"/>
        <label>2</label>
    </ligand>
</feature>
<evidence type="ECO:0000313" key="12">
    <source>
        <dbReference type="EMBL" id="KIW06397.1"/>
    </source>
</evidence>
<dbReference type="GeneID" id="27310823"/>
<dbReference type="PANTHER" id="PTHR11239:SF12">
    <property type="entry name" value="DNA-DIRECTED RNA POLYMERASE III SUBUNIT RPC10"/>
    <property type="match status" value="1"/>
</dbReference>
<dbReference type="GO" id="GO:0008270">
    <property type="term" value="F:zinc ion binding"/>
    <property type="evidence" value="ECO:0007669"/>
    <property type="project" value="UniProtKB-KW"/>
</dbReference>
<evidence type="ECO:0000256" key="8">
    <source>
        <dbReference type="PIRSR" id="PIRSR005586-1"/>
    </source>
</evidence>
<evidence type="ECO:0000256" key="1">
    <source>
        <dbReference type="ARBA" id="ARBA00004123"/>
    </source>
</evidence>
<dbReference type="STRING" id="253628.A0A0D1Z0A6"/>
<evidence type="ECO:0000256" key="3">
    <source>
        <dbReference type="ARBA" id="ARBA00022723"/>
    </source>
</evidence>
<evidence type="ECO:0000256" key="4">
    <source>
        <dbReference type="ARBA" id="ARBA00022771"/>
    </source>
</evidence>
<dbReference type="InterPro" id="IPR001222">
    <property type="entry name" value="Znf_TFIIS"/>
</dbReference>
<comment type="function">
    <text evidence="7">DNA-dependent RNA polymerase catalyzes the transcription of DNA into RNA using the four ribonucleoside triphosphates as substrates.</text>
</comment>
<feature type="binding site" evidence="8">
    <location>
        <position position="8"/>
    </location>
    <ligand>
        <name>Zn(2+)</name>
        <dbReference type="ChEBI" id="CHEBI:29105"/>
        <label>1</label>
    </ligand>
</feature>
<feature type="binding site" evidence="8">
    <location>
        <position position="86"/>
    </location>
    <ligand>
        <name>Zn(2+)</name>
        <dbReference type="ChEBI" id="CHEBI:29105"/>
        <label>2</label>
    </ligand>
</feature>
<evidence type="ECO:0000313" key="13">
    <source>
        <dbReference type="Proteomes" id="UP000053259"/>
    </source>
</evidence>
<dbReference type="SMART" id="SM00440">
    <property type="entry name" value="ZnF_C2C2"/>
    <property type="match status" value="1"/>
</dbReference>
<dbReference type="EMBL" id="KN847535">
    <property type="protein sequence ID" value="KIW06397.1"/>
    <property type="molecule type" value="Genomic_DNA"/>
</dbReference>
<evidence type="ECO:0000256" key="10">
    <source>
        <dbReference type="RuleBase" id="RU003474"/>
    </source>
</evidence>
<gene>
    <name evidence="12" type="ORF">PV09_02850</name>
</gene>
<keyword evidence="6 7" id="KW-0539">Nucleus</keyword>
<dbReference type="InterPro" id="IPR034014">
    <property type="entry name" value="Zn_ribbon_RPC11_C"/>
</dbReference>
<dbReference type="InParanoid" id="A0A0D1Z0A6"/>
<evidence type="ECO:0000256" key="5">
    <source>
        <dbReference type="ARBA" id="ARBA00022833"/>
    </source>
</evidence>
<feature type="binding site" evidence="8">
    <location>
        <position position="5"/>
    </location>
    <ligand>
        <name>Zn(2+)</name>
        <dbReference type="ChEBI" id="CHEBI:29105"/>
        <label>1</label>
    </ligand>
</feature>
<keyword evidence="13" id="KW-1185">Reference proteome</keyword>
<dbReference type="CDD" id="cd10509">
    <property type="entry name" value="Zn-ribbon_RPC11"/>
    <property type="match status" value="1"/>
</dbReference>
<comment type="similarity">
    <text evidence="7 10">Belongs to the archaeal rpoM/eukaryotic RPA12/RPB9/RPC11 RNA polymerase family.</text>
</comment>
<dbReference type="VEuPathDB" id="FungiDB:PV09_02850"/>
<organism evidence="12 13">
    <name type="scientific">Verruconis gallopava</name>
    <dbReference type="NCBI Taxonomy" id="253628"/>
    <lineage>
        <taxon>Eukaryota</taxon>
        <taxon>Fungi</taxon>
        <taxon>Dikarya</taxon>
        <taxon>Ascomycota</taxon>
        <taxon>Pezizomycotina</taxon>
        <taxon>Dothideomycetes</taxon>
        <taxon>Pleosporomycetidae</taxon>
        <taxon>Venturiales</taxon>
        <taxon>Sympoventuriaceae</taxon>
        <taxon>Verruconis</taxon>
    </lineage>
</organism>
<comment type="subcellular location">
    <subcellularLocation>
        <location evidence="1 7">Nucleus</location>
    </subcellularLocation>
</comment>
<dbReference type="GO" id="GO:0005666">
    <property type="term" value="C:RNA polymerase III complex"/>
    <property type="evidence" value="ECO:0007669"/>
    <property type="project" value="TreeGrafter"/>
</dbReference>
<dbReference type="RefSeq" id="XP_016216266.1">
    <property type="nucleotide sequence ID" value="XM_016355960.1"/>
</dbReference>
<feature type="binding site" evidence="8">
    <location>
        <position position="111"/>
    </location>
    <ligand>
        <name>Zn(2+)</name>
        <dbReference type="ChEBI" id="CHEBI:29105"/>
        <label>2</label>
    </ligand>
</feature>
<evidence type="ECO:0000256" key="2">
    <source>
        <dbReference type="ARBA" id="ARBA00022478"/>
    </source>
</evidence>
<feature type="binding site" evidence="8">
    <location>
        <position position="40"/>
    </location>
    <ligand>
        <name>Zn(2+)</name>
        <dbReference type="ChEBI" id="CHEBI:29105"/>
        <label>1</label>
    </ligand>
</feature>
<feature type="binding site" evidence="8">
    <location>
        <position position="114"/>
    </location>
    <ligand>
        <name>Zn(2+)</name>
        <dbReference type="ChEBI" id="CHEBI:29105"/>
        <label>2</label>
    </ligand>
</feature>
<dbReference type="GO" id="GO:0055029">
    <property type="term" value="C:nuclear DNA-directed RNA polymerase complex"/>
    <property type="evidence" value="ECO:0007669"/>
    <property type="project" value="UniProtKB-ARBA"/>
</dbReference>
<keyword evidence="4 9" id="KW-0863">Zinc-finger</keyword>
<dbReference type="SMART" id="SM00661">
    <property type="entry name" value="RPOL9"/>
    <property type="match status" value="1"/>
</dbReference>
<feature type="zinc finger region" description="C4-type" evidence="9">
    <location>
        <begin position="5"/>
        <end position="40"/>
    </location>
</feature>
<dbReference type="Gene3D" id="2.20.25.10">
    <property type="match status" value="1"/>
</dbReference>
<dbReference type="InterPro" id="IPR001529">
    <property type="entry name" value="Zn_ribbon_RPB9"/>
</dbReference>
<accession>A0A0D1Z0A6</accession>
<name>A0A0D1Z0A6_9PEZI</name>
<dbReference type="HOGENOM" id="CLU_093932_3_0_1"/>
<dbReference type="GO" id="GO:0003899">
    <property type="term" value="F:DNA-directed RNA polymerase activity"/>
    <property type="evidence" value="ECO:0007669"/>
    <property type="project" value="InterPro"/>
</dbReference>
<dbReference type="GO" id="GO:0003676">
    <property type="term" value="F:nucleic acid binding"/>
    <property type="evidence" value="ECO:0007669"/>
    <property type="project" value="InterPro"/>
</dbReference>
<dbReference type="InterPro" id="IPR012164">
    <property type="entry name" value="Rpa12/Rpb9/Rpc10/TFS"/>
</dbReference>
<dbReference type="PANTHER" id="PTHR11239">
    <property type="entry name" value="DNA-DIRECTED RNA POLYMERASE"/>
    <property type="match status" value="1"/>
</dbReference>
<proteinExistence type="inferred from homology"/>
<sequence length="120" mass="13390">MLYFCPACGNLLTVAPAPPDVAGSAFDDSGAQNRMTCRTCPYVRVLRKSYVDKRELPRKEVADILGGGDEFQNCSTTEASCPNEKCDGSEAKFYQLQIRSADEPMTSFMKCVRCGRRWME</sequence>
<evidence type="ECO:0000259" key="11">
    <source>
        <dbReference type="PROSITE" id="PS51133"/>
    </source>
</evidence>
<dbReference type="FunCoup" id="A0A0D1Z0A6">
    <property type="interactions" value="455"/>
</dbReference>
<dbReference type="PIRSF" id="PIRSF005586">
    <property type="entry name" value="RNApol_RpoM"/>
    <property type="match status" value="1"/>
</dbReference>
<dbReference type="GO" id="GO:0006386">
    <property type="term" value="P:termination of RNA polymerase III transcription"/>
    <property type="evidence" value="ECO:0007669"/>
    <property type="project" value="TreeGrafter"/>
</dbReference>
<reference evidence="12 13" key="1">
    <citation type="submission" date="2015-01" db="EMBL/GenBank/DDBJ databases">
        <title>The Genome Sequence of Ochroconis gallopava CBS43764.</title>
        <authorList>
            <consortium name="The Broad Institute Genomics Platform"/>
            <person name="Cuomo C."/>
            <person name="de Hoog S."/>
            <person name="Gorbushina A."/>
            <person name="Stielow B."/>
            <person name="Teixiera M."/>
            <person name="Abouelleil A."/>
            <person name="Chapman S.B."/>
            <person name="Priest M."/>
            <person name="Young S.K."/>
            <person name="Wortman J."/>
            <person name="Nusbaum C."/>
            <person name="Birren B."/>
        </authorList>
    </citation>
    <scope>NUCLEOTIDE SEQUENCE [LARGE SCALE GENOMIC DNA]</scope>
    <source>
        <strain evidence="12 13">CBS 43764</strain>
    </source>
</reference>
<evidence type="ECO:0000256" key="6">
    <source>
        <dbReference type="ARBA" id="ARBA00023242"/>
    </source>
</evidence>
<dbReference type="AlphaFoldDB" id="A0A0D1Z0A6"/>
<dbReference type="OrthoDB" id="282152at2759"/>
<feature type="binding site" evidence="8">
    <location>
        <position position="37"/>
    </location>
    <ligand>
        <name>Zn(2+)</name>
        <dbReference type="ChEBI" id="CHEBI:29105"/>
        <label>1</label>
    </ligand>
</feature>
<keyword evidence="3 8" id="KW-0479">Metal-binding</keyword>
<evidence type="ECO:0000256" key="9">
    <source>
        <dbReference type="PIRSR" id="PIRSR005586-2"/>
    </source>
</evidence>
<dbReference type="Proteomes" id="UP000053259">
    <property type="component" value="Unassembled WGS sequence"/>
</dbReference>
<dbReference type="Pfam" id="PF01096">
    <property type="entry name" value="Zn_ribbon_TFIIS"/>
    <property type="match status" value="1"/>
</dbReference>
<keyword evidence="2 7" id="KW-0240">DNA-directed RNA polymerase</keyword>
<keyword evidence="7 10" id="KW-0804">Transcription</keyword>
<evidence type="ECO:0000256" key="7">
    <source>
        <dbReference type="PIRNR" id="PIRNR005586"/>
    </source>
</evidence>
<keyword evidence="5 8" id="KW-0862">Zinc</keyword>
<protein>
    <recommendedName>
        <fullName evidence="7">DNA-directed RNA polymerase subunit</fullName>
    </recommendedName>
</protein>
<dbReference type="PROSITE" id="PS51133">
    <property type="entry name" value="ZF_TFIIS_2"/>
    <property type="match status" value="1"/>
</dbReference>